<dbReference type="InterPro" id="IPR005467">
    <property type="entry name" value="His_kinase_dom"/>
</dbReference>
<name>A0A850T224_9BACT</name>
<proteinExistence type="predicted"/>
<dbReference type="EC" id="2.7.13.3" evidence="2"/>
<evidence type="ECO:0000256" key="2">
    <source>
        <dbReference type="ARBA" id="ARBA00012438"/>
    </source>
</evidence>
<dbReference type="Proteomes" id="UP000553343">
    <property type="component" value="Unassembled WGS sequence"/>
</dbReference>
<dbReference type="InterPro" id="IPR003594">
    <property type="entry name" value="HATPase_dom"/>
</dbReference>
<dbReference type="Gene3D" id="3.30.565.10">
    <property type="entry name" value="Histidine kinase-like ATPase, C-terminal domain"/>
    <property type="match status" value="1"/>
</dbReference>
<dbReference type="InterPro" id="IPR036890">
    <property type="entry name" value="HATPase_C_sf"/>
</dbReference>
<dbReference type="Gene3D" id="3.40.50.2300">
    <property type="match status" value="1"/>
</dbReference>
<dbReference type="Pfam" id="PF02518">
    <property type="entry name" value="HATPase_c"/>
    <property type="match status" value="1"/>
</dbReference>
<keyword evidence="9" id="KW-1185">Reference proteome</keyword>
<dbReference type="CDD" id="cd17546">
    <property type="entry name" value="REC_hyHK_CKI1_RcsC-like"/>
    <property type="match status" value="1"/>
</dbReference>
<dbReference type="Gene3D" id="1.10.287.130">
    <property type="match status" value="1"/>
</dbReference>
<evidence type="ECO:0000256" key="5">
    <source>
        <dbReference type="PROSITE-ProRule" id="PRU00169"/>
    </source>
</evidence>
<dbReference type="InterPro" id="IPR036097">
    <property type="entry name" value="HisK_dim/P_sf"/>
</dbReference>
<evidence type="ECO:0000256" key="4">
    <source>
        <dbReference type="ARBA" id="ARBA00023012"/>
    </source>
</evidence>
<dbReference type="GO" id="GO:0000155">
    <property type="term" value="F:phosphorelay sensor kinase activity"/>
    <property type="evidence" value="ECO:0007669"/>
    <property type="project" value="InterPro"/>
</dbReference>
<dbReference type="PANTHER" id="PTHR45339">
    <property type="entry name" value="HYBRID SIGNAL TRANSDUCTION HISTIDINE KINASE J"/>
    <property type="match status" value="1"/>
</dbReference>
<dbReference type="SUPFAM" id="SSF47384">
    <property type="entry name" value="Homodimeric domain of signal transducing histidine kinase"/>
    <property type="match status" value="1"/>
</dbReference>
<dbReference type="CDD" id="cd00082">
    <property type="entry name" value="HisKA"/>
    <property type="match status" value="1"/>
</dbReference>
<dbReference type="SUPFAM" id="SSF55874">
    <property type="entry name" value="ATPase domain of HSP90 chaperone/DNA topoisomerase II/histidine kinase"/>
    <property type="match status" value="1"/>
</dbReference>
<dbReference type="SUPFAM" id="SSF52172">
    <property type="entry name" value="CheY-like"/>
    <property type="match status" value="1"/>
</dbReference>
<dbReference type="InterPro" id="IPR003661">
    <property type="entry name" value="HisK_dim/P_dom"/>
</dbReference>
<comment type="caution">
    <text evidence="8">The sequence shown here is derived from an EMBL/GenBank/DDBJ whole genome shotgun (WGS) entry which is preliminary data.</text>
</comment>
<evidence type="ECO:0000313" key="9">
    <source>
        <dbReference type="Proteomes" id="UP000553343"/>
    </source>
</evidence>
<sequence>MTMKKTPSYEELAQMHTALLEKRKAERIAIRELIGNIGHEIRTPLNGMLGYSNIIKDQLGPLLTQKHTGYLNHIIDAGNRLMDRVSDLFEYYDATSEELVPYFQHLLRQDLKKEWMAKYLPRASAKGLLFDIRIDPEIPSHLKLDGGKVSRILGQLLGNSLKFTQKGSVILEIQLPQNPLLLLFKVIDTGKGLSVDERDHLFQHDVTAVSSYNKESDGCGLGAAVAMTLVRLLGGEIWVEHTSEKGTCVCFTTPFQAVTQEEEKDAALATLDTVSDSGALNILLAEDDEMNQKTVYYFLRKLNHIVALAKNGREVLELLEARSFDVILMDIKMPVMTGVETTMHIRRSSNAYKDIPIIAMTAYARIEDSQMFKKVGMDDHVIKPLDFKIVMDKIQKVLNRKEREGI</sequence>
<evidence type="ECO:0000256" key="3">
    <source>
        <dbReference type="ARBA" id="ARBA00022553"/>
    </source>
</evidence>
<reference evidence="8 9" key="1">
    <citation type="submission" date="2020-06" db="EMBL/GenBank/DDBJ databases">
        <title>High-quality draft genome of sulfate reducer Desulfobacter latus type strain AcrS2 isolated from marine sediment.</title>
        <authorList>
            <person name="Hoppe M."/>
            <person name="Larsen C.K."/>
            <person name="Marshall I.P.G."/>
            <person name="Schramm A."/>
            <person name="Marietou A.G."/>
        </authorList>
    </citation>
    <scope>NUCLEOTIDE SEQUENCE [LARGE SCALE GENOMIC DNA]</scope>
    <source>
        <strain evidence="8 9">AcRS2</strain>
    </source>
</reference>
<dbReference type="PROSITE" id="PS50109">
    <property type="entry name" value="HIS_KIN"/>
    <property type="match status" value="1"/>
</dbReference>
<dbReference type="InterPro" id="IPR011006">
    <property type="entry name" value="CheY-like_superfamily"/>
</dbReference>
<dbReference type="EMBL" id="JACADJ010000026">
    <property type="protein sequence ID" value="NWH05151.1"/>
    <property type="molecule type" value="Genomic_DNA"/>
</dbReference>
<keyword evidence="3 5" id="KW-0597">Phosphoprotein</keyword>
<comment type="catalytic activity">
    <reaction evidence="1">
        <text>ATP + protein L-histidine = ADP + protein N-phospho-L-histidine.</text>
        <dbReference type="EC" id="2.7.13.3"/>
    </reaction>
</comment>
<dbReference type="Pfam" id="PF00072">
    <property type="entry name" value="Response_reg"/>
    <property type="match status" value="1"/>
</dbReference>
<accession>A0A850T224</accession>
<dbReference type="PRINTS" id="PR00344">
    <property type="entry name" value="BCTRLSENSOR"/>
</dbReference>
<organism evidence="8 9">
    <name type="scientific">Desulfobacter latus</name>
    <dbReference type="NCBI Taxonomy" id="2292"/>
    <lineage>
        <taxon>Bacteria</taxon>
        <taxon>Pseudomonadati</taxon>
        <taxon>Thermodesulfobacteriota</taxon>
        <taxon>Desulfobacteria</taxon>
        <taxon>Desulfobacterales</taxon>
        <taxon>Desulfobacteraceae</taxon>
        <taxon>Desulfobacter</taxon>
    </lineage>
</organism>
<evidence type="ECO:0000259" key="7">
    <source>
        <dbReference type="PROSITE" id="PS50110"/>
    </source>
</evidence>
<evidence type="ECO:0000256" key="1">
    <source>
        <dbReference type="ARBA" id="ARBA00000085"/>
    </source>
</evidence>
<protein>
    <recommendedName>
        <fullName evidence="2">histidine kinase</fullName>
        <ecNumber evidence="2">2.7.13.3</ecNumber>
    </recommendedName>
</protein>
<gene>
    <name evidence="8" type="ORF">HXW94_09160</name>
</gene>
<dbReference type="SMART" id="SM00387">
    <property type="entry name" value="HATPase_c"/>
    <property type="match status" value="1"/>
</dbReference>
<dbReference type="PROSITE" id="PS50110">
    <property type="entry name" value="RESPONSE_REGULATORY"/>
    <property type="match status" value="1"/>
</dbReference>
<dbReference type="InterPro" id="IPR004358">
    <property type="entry name" value="Sig_transdc_His_kin-like_C"/>
</dbReference>
<feature type="domain" description="Histidine kinase" evidence="6">
    <location>
        <begin position="36"/>
        <end position="257"/>
    </location>
</feature>
<dbReference type="Pfam" id="PF00512">
    <property type="entry name" value="HisKA"/>
    <property type="match status" value="1"/>
</dbReference>
<feature type="modified residue" description="4-aspartylphosphate" evidence="5">
    <location>
        <position position="330"/>
    </location>
</feature>
<evidence type="ECO:0000259" key="6">
    <source>
        <dbReference type="PROSITE" id="PS50109"/>
    </source>
</evidence>
<feature type="domain" description="Response regulatory" evidence="7">
    <location>
        <begin position="281"/>
        <end position="398"/>
    </location>
</feature>
<dbReference type="InterPro" id="IPR001789">
    <property type="entry name" value="Sig_transdc_resp-reg_receiver"/>
</dbReference>
<dbReference type="PANTHER" id="PTHR45339:SF1">
    <property type="entry name" value="HYBRID SIGNAL TRANSDUCTION HISTIDINE KINASE J"/>
    <property type="match status" value="1"/>
</dbReference>
<dbReference type="SMART" id="SM00388">
    <property type="entry name" value="HisKA"/>
    <property type="match status" value="1"/>
</dbReference>
<dbReference type="AlphaFoldDB" id="A0A850T224"/>
<keyword evidence="4" id="KW-0902">Two-component regulatory system</keyword>
<dbReference type="SMART" id="SM00448">
    <property type="entry name" value="REC"/>
    <property type="match status" value="1"/>
</dbReference>
<evidence type="ECO:0000313" key="8">
    <source>
        <dbReference type="EMBL" id="NWH05151.1"/>
    </source>
</evidence>